<name>A6KKC5_RAT</name>
<evidence type="ECO:0000313" key="1">
    <source>
        <dbReference type="EMBL" id="EDL88585.1"/>
    </source>
</evidence>
<gene>
    <name evidence="1" type="ORF">rCG_60521</name>
</gene>
<protein>
    <submittedName>
        <fullName evidence="1">RCG60521</fullName>
    </submittedName>
</protein>
<dbReference type="Proteomes" id="UP000234681">
    <property type="component" value="Chromosome 14"/>
</dbReference>
<dbReference type="AlphaFoldDB" id="A6KKC5"/>
<reference evidence="1 2" key="1">
    <citation type="submission" date="2005-09" db="EMBL/GenBank/DDBJ databases">
        <authorList>
            <person name="Mural R.J."/>
            <person name="Li P.W."/>
            <person name="Adams M.D."/>
            <person name="Amanatides P.G."/>
            <person name="Baden-Tillson H."/>
            <person name="Barnstead M."/>
            <person name="Chin S.H."/>
            <person name="Dew I."/>
            <person name="Evans C.A."/>
            <person name="Ferriera S."/>
            <person name="Flanigan M."/>
            <person name="Fosler C."/>
            <person name="Glodek A."/>
            <person name="Gu Z."/>
            <person name="Holt R.A."/>
            <person name="Jennings D."/>
            <person name="Kraft C.L."/>
            <person name="Lu F."/>
            <person name="Nguyen T."/>
            <person name="Nusskern D.R."/>
            <person name="Pfannkoch C.M."/>
            <person name="Sitter C."/>
            <person name="Sutton G.G."/>
            <person name="Venter J.C."/>
            <person name="Wang Z."/>
            <person name="Woodage T."/>
            <person name="Zheng X.H."/>
            <person name="Zhong F."/>
        </authorList>
    </citation>
    <scope>NUCLEOTIDE SEQUENCE [LARGE SCALE GENOMIC DNA]</scope>
    <source>
        <strain>BN</strain>
        <strain evidence="2">Sprague-Dawley</strain>
    </source>
</reference>
<organism evidence="1 2">
    <name type="scientific">Rattus norvegicus</name>
    <name type="common">Rat</name>
    <dbReference type="NCBI Taxonomy" id="10116"/>
    <lineage>
        <taxon>Eukaryota</taxon>
        <taxon>Metazoa</taxon>
        <taxon>Chordata</taxon>
        <taxon>Craniata</taxon>
        <taxon>Vertebrata</taxon>
        <taxon>Euteleostomi</taxon>
        <taxon>Mammalia</taxon>
        <taxon>Eutheria</taxon>
        <taxon>Euarchontoglires</taxon>
        <taxon>Glires</taxon>
        <taxon>Rodentia</taxon>
        <taxon>Myomorpha</taxon>
        <taxon>Muroidea</taxon>
        <taxon>Muridae</taxon>
        <taxon>Murinae</taxon>
        <taxon>Rattus</taxon>
    </lineage>
</organism>
<proteinExistence type="predicted"/>
<accession>A6KKC5</accession>
<sequence length="70" mass="8210">MTDKNKPSSLGNKTSQNVNHHSYTEAFNHFNWQSYNWYAICLTTNADMTSSNIKEVAHLPIFKRRRLTYS</sequence>
<dbReference type="EMBL" id="CH474060">
    <property type="protein sequence ID" value="EDL88585.1"/>
    <property type="molecule type" value="Genomic_DNA"/>
</dbReference>
<evidence type="ECO:0000313" key="2">
    <source>
        <dbReference type="Proteomes" id="UP000234681"/>
    </source>
</evidence>